<evidence type="ECO:0000256" key="7">
    <source>
        <dbReference type="ARBA" id="ARBA00023212"/>
    </source>
</evidence>
<dbReference type="SUPFAM" id="SSF52540">
    <property type="entry name" value="P-loop containing nucleoside triphosphate hydrolases"/>
    <property type="match status" value="1"/>
</dbReference>
<dbReference type="PANTHER" id="PTHR21442">
    <property type="entry name" value="CILIA- AND FLAGELLA-ASSOCIATED PROTEIN 206"/>
    <property type="match status" value="1"/>
</dbReference>
<keyword evidence="5" id="KW-0970">Cilium biogenesis/degradation</keyword>
<accession>H0XDF7</accession>
<comment type="function">
    <text evidence="9">Essential for sperm motility and is involved in the regulation of the beating frequency of motile cilia on the epithelial cells of the respiratory tract. Required for the establishment of radial spokes in sperm flagella.</text>
</comment>
<dbReference type="OMA" id="FPYPLHN"/>
<reference evidence="10" key="2">
    <citation type="submission" date="2025-08" db="UniProtKB">
        <authorList>
            <consortium name="Ensembl"/>
        </authorList>
    </citation>
    <scope>IDENTIFICATION</scope>
</reference>
<evidence type="ECO:0000256" key="4">
    <source>
        <dbReference type="ARBA" id="ARBA00022490"/>
    </source>
</evidence>
<dbReference type="Proteomes" id="UP000005225">
    <property type="component" value="Unassembled WGS sequence"/>
</dbReference>
<dbReference type="AlphaFoldDB" id="H0XDF7"/>
<dbReference type="GO" id="GO:1901317">
    <property type="term" value="P:regulation of flagellated sperm motility"/>
    <property type="evidence" value="ECO:0007669"/>
    <property type="project" value="TreeGrafter"/>
</dbReference>
<dbReference type="Gene3D" id="3.40.50.300">
    <property type="entry name" value="P-loop containing nucleotide triphosphate hydrolases"/>
    <property type="match status" value="1"/>
</dbReference>
<evidence type="ECO:0000256" key="2">
    <source>
        <dbReference type="ARBA" id="ARBA00010500"/>
    </source>
</evidence>
<dbReference type="GeneTree" id="ENSGT00740000115564"/>
<dbReference type="Ensembl" id="ENSOGAT00000015527.2">
    <property type="protein sequence ID" value="ENSOGAP00000013900.2"/>
    <property type="gene ID" value="ENSOGAG00000015522.2"/>
</dbReference>
<keyword evidence="11" id="KW-1185">Reference proteome</keyword>
<protein>
    <recommendedName>
        <fullName evidence="3">Cilia- and flagella-associated protein 206</fullName>
    </recommendedName>
</protein>
<dbReference type="GO" id="GO:0007288">
    <property type="term" value="P:sperm axoneme assembly"/>
    <property type="evidence" value="ECO:0007669"/>
    <property type="project" value="TreeGrafter"/>
</dbReference>
<dbReference type="GO" id="GO:0003356">
    <property type="term" value="P:regulation of cilium beat frequency"/>
    <property type="evidence" value="ECO:0007669"/>
    <property type="project" value="TreeGrafter"/>
</dbReference>
<comment type="similarity">
    <text evidence="2">Belongs to the CFAP206 family.</text>
</comment>
<evidence type="ECO:0000256" key="5">
    <source>
        <dbReference type="ARBA" id="ARBA00022794"/>
    </source>
</evidence>
<dbReference type="HOGENOM" id="CLU_027984_0_0_1"/>
<dbReference type="EMBL" id="AAQR03003644">
    <property type="status" value="NOT_ANNOTATED_CDS"/>
    <property type="molecule type" value="Genomic_DNA"/>
</dbReference>
<dbReference type="PANTHER" id="PTHR21442:SF0">
    <property type="entry name" value="CILIA- AND FLAGELLA-ASSOCIATED PROTEIN 206"/>
    <property type="match status" value="1"/>
</dbReference>
<dbReference type="GO" id="GO:0005930">
    <property type="term" value="C:axoneme"/>
    <property type="evidence" value="ECO:0007669"/>
    <property type="project" value="UniProtKB-SubCell"/>
</dbReference>
<evidence type="ECO:0000313" key="10">
    <source>
        <dbReference type="Ensembl" id="ENSOGAP00000013900.2"/>
    </source>
</evidence>
<name>H0XDF7_OTOGA</name>
<evidence type="ECO:0000256" key="9">
    <source>
        <dbReference type="ARBA" id="ARBA00045321"/>
    </source>
</evidence>
<dbReference type="InParanoid" id="H0XDF7"/>
<dbReference type="InterPro" id="IPR027417">
    <property type="entry name" value="P-loop_NTPase"/>
</dbReference>
<dbReference type="GO" id="GO:0036064">
    <property type="term" value="C:ciliary basal body"/>
    <property type="evidence" value="ECO:0007669"/>
    <property type="project" value="TreeGrafter"/>
</dbReference>
<reference evidence="10" key="3">
    <citation type="submission" date="2025-09" db="UniProtKB">
        <authorList>
            <consortium name="Ensembl"/>
        </authorList>
    </citation>
    <scope>IDENTIFICATION</scope>
</reference>
<reference evidence="11" key="1">
    <citation type="submission" date="2011-03" db="EMBL/GenBank/DDBJ databases">
        <title>Version 3 of the genome sequence of Otolemur garnettii (Bushbaby).</title>
        <authorList>
            <consortium name="The Broad Institute Genome Sequencing Platform"/>
            <person name="Di Palma F."/>
            <person name="Johnson J."/>
            <person name="Lander E.S."/>
            <person name="Lindblad-Toh K."/>
            <person name="Jaffe D.B."/>
            <person name="Gnerre S."/>
            <person name="MacCallum I."/>
            <person name="Przybylski D."/>
            <person name="Ribeiro F.J."/>
            <person name="Burton J.N."/>
            <person name="Walker B.J."/>
            <person name="Sharpe T."/>
            <person name="Hall G."/>
        </authorList>
    </citation>
    <scope>NUCLEOTIDE SEQUENCE [LARGE SCALE GENOMIC DNA]</scope>
</reference>
<dbReference type="STRING" id="30611.ENSOGAP00000013900"/>
<dbReference type="InterPro" id="IPR021897">
    <property type="entry name" value="FAP206"/>
</dbReference>
<evidence type="ECO:0000256" key="3">
    <source>
        <dbReference type="ARBA" id="ARBA00021602"/>
    </source>
</evidence>
<keyword evidence="8" id="KW-0966">Cell projection</keyword>
<evidence type="ECO:0000256" key="8">
    <source>
        <dbReference type="ARBA" id="ARBA00023273"/>
    </source>
</evidence>
<proteinExistence type="inferred from homology"/>
<comment type="subcellular location">
    <subcellularLocation>
        <location evidence="1">Cytoplasm</location>
        <location evidence="1">Cytoskeleton</location>
        <location evidence="1">Cilium axoneme</location>
    </subcellularLocation>
</comment>
<organism evidence="10 11">
    <name type="scientific">Otolemur garnettii</name>
    <name type="common">Small-eared galago</name>
    <name type="synonym">Garnett's greater bushbaby</name>
    <dbReference type="NCBI Taxonomy" id="30611"/>
    <lineage>
        <taxon>Eukaryota</taxon>
        <taxon>Metazoa</taxon>
        <taxon>Chordata</taxon>
        <taxon>Craniata</taxon>
        <taxon>Vertebrata</taxon>
        <taxon>Euteleostomi</taxon>
        <taxon>Mammalia</taxon>
        <taxon>Eutheria</taxon>
        <taxon>Euarchontoglires</taxon>
        <taxon>Primates</taxon>
        <taxon>Strepsirrhini</taxon>
        <taxon>Lorisiformes</taxon>
        <taxon>Galagidae</taxon>
        <taxon>Otolemur</taxon>
    </lineage>
</organism>
<keyword evidence="6" id="KW-0969">Cilium</keyword>
<dbReference type="eggNOG" id="KOG3079">
    <property type="taxonomic scope" value="Eukaryota"/>
</dbReference>
<keyword evidence="7" id="KW-0206">Cytoskeleton</keyword>
<evidence type="ECO:0000313" key="11">
    <source>
        <dbReference type="Proteomes" id="UP000005225"/>
    </source>
</evidence>
<evidence type="ECO:0000256" key="6">
    <source>
        <dbReference type="ARBA" id="ARBA00023069"/>
    </source>
</evidence>
<sequence length="426" mass="49623">MESVCNTAGVVIDGYPTTEHQMNLLEKRSVIPMIILELVVPSKEIFKRLMVEKKSEESLPYPLHNSAQIIAVRNAKYRKNVEVIRQYYQEQHQNWYMIDGFHSKWWVWNEVVKNVQMVNKYMQTYLERIKEGKAACIDKLCITPQELLSRLGEFGQFCPVSLAEAQELFDCSVSSSLEFAAEFRGHYYKMSSQEKLNKFLENPELYVPPLAPHPLPTDDMLPKRLTPSELKSRFPKSAELQGYCPVTYQDGKQRYEALVPGNTDYAVEYRDHIYICESNEKLQKFLRSPMKYWNQKLPNKLPPLREPILLTSLPLPGYLEQGTATALIKAMNAAGCLKPKFPFLSVRRSALLYMALHLKAFNPRSSEYTRKKYKKKMEQFVERCELITYLGAKMTRKYKEPQFRAIDFDHKLQSFLSLRNVDPING</sequence>
<evidence type="ECO:0000256" key="1">
    <source>
        <dbReference type="ARBA" id="ARBA00004430"/>
    </source>
</evidence>
<keyword evidence="4" id="KW-0963">Cytoplasm</keyword>